<proteinExistence type="predicted"/>
<dbReference type="InterPro" id="IPR036517">
    <property type="entry name" value="FF_domain_sf"/>
</dbReference>
<keyword evidence="1" id="KW-0175">Coiled coil</keyword>
<dbReference type="SUPFAM" id="SSF51045">
    <property type="entry name" value="WW domain"/>
    <property type="match status" value="2"/>
</dbReference>
<evidence type="ECO:0000313" key="6">
    <source>
        <dbReference type="Proteomes" id="UP000683360"/>
    </source>
</evidence>
<dbReference type="Pfam" id="PF00397">
    <property type="entry name" value="WW"/>
    <property type="match status" value="2"/>
</dbReference>
<feature type="compositionally biased region" description="Low complexity" evidence="2">
    <location>
        <begin position="907"/>
        <end position="916"/>
    </location>
</feature>
<feature type="domain" description="WW" evidence="3">
    <location>
        <begin position="309"/>
        <end position="342"/>
    </location>
</feature>
<feature type="compositionally biased region" description="Basic and acidic residues" evidence="2">
    <location>
        <begin position="390"/>
        <end position="402"/>
    </location>
</feature>
<feature type="compositionally biased region" description="Pro residues" evidence="2">
    <location>
        <begin position="212"/>
        <end position="223"/>
    </location>
</feature>
<dbReference type="Pfam" id="PF01846">
    <property type="entry name" value="FF"/>
    <property type="match status" value="3"/>
</dbReference>
<feature type="compositionally biased region" description="Polar residues" evidence="2">
    <location>
        <begin position="295"/>
        <end position="306"/>
    </location>
</feature>
<dbReference type="GO" id="GO:0003723">
    <property type="term" value="F:RNA binding"/>
    <property type="evidence" value="ECO:0007669"/>
    <property type="project" value="TreeGrafter"/>
</dbReference>
<reference evidence="5" key="1">
    <citation type="submission" date="2021-03" db="EMBL/GenBank/DDBJ databases">
        <authorList>
            <person name="Bekaert M."/>
        </authorList>
    </citation>
    <scope>NUCLEOTIDE SEQUENCE</scope>
</reference>
<feature type="domain" description="FF" evidence="4">
    <location>
        <begin position="759"/>
        <end position="816"/>
    </location>
</feature>
<dbReference type="PANTHER" id="PTHR11864">
    <property type="entry name" value="PRE-MRNA-PROCESSING PROTEIN PRP40"/>
    <property type="match status" value="1"/>
</dbReference>
<sequence>MDINNSLLLNEQNTSVEQVVASYDSVLQTVLDKHALEQSKVITQRPNTEWYTDELRFAKRERHKAERQMRKTKLEVHKQIYKEHCSRTSKLLFKCKTDYYLNKISEVGHGQKKLHKLTNGLMGNINDVVLPLHQSEIELSNRFRNFFLGKIETIKTNLCLVNESSAYENEELKYDLKFEGQPLTFFTPASVQEQPPDYPTGPPNPASRSPFGMPPGMPGGPPRFMPPMGPGGPDMNAPPIMPPVMPPTGFPVPPGGMPPGGMPPGGFPPGGMPPGMPPMFPPAGVNPVVAAVAQTGSASNSPSSGDGKQEKKSVWSEHKAPDGRTYYYNSVIKHSSWEKPDDLKTKAELKLSQCPWKVYKSDTGKVYYHNTETKESRWTKPKELEELEAMSKQDKNTGHDTTDSSAKSTTAPNQPSKPSSAIQAAMEATLASIELPPPNSGITQPADADTAESSSESEEERPVKKEQAPLVFRNKKEAMEAFKNLLRDKGVSSTASWEQALKVIVNDPRYGALKQLNERKQAFNEYKTKRAREEKEEQRLRAKQNKEDLEQFLLSCDKMNSNIKYWKADDMFGHLDVWANVPDRDRRDLFDDVIHMLAKREKDEAKTLRNRNTKVFAEIFDSIEFNIHLTFMVLLDELHEQGKLNSMSLWMDLYPIITQDVRFTNMLGQPGSTPLDLFKFYVEDLKARFHDEKKVVKEILRDKGFSIDLTTSFEDLAYVIAEDKRAIGLDSGNIKLTYNSLIEKAEAREKERLKEEARKLRKIESSFRNLLKSGPAQIDESSRWEDVREKLEKDSAYQAVTVESERIRLFREYQQILEESCSHHHSRKKKTKKHKTRRSRSKSKSQSESEAETVASSSRHRKKKKERKHRSESRSRSPSNISESDHERDDSKKKHKKKSKKKKHVSRSPSKSSLSGGEEHSKKKKKDKNEQETRKEKANDWASSGSDLSEGELEKKRRLLLQQLEADA</sequence>
<dbReference type="AlphaFoldDB" id="A0A8S3TTA4"/>
<dbReference type="SMART" id="SM00441">
    <property type="entry name" value="FF"/>
    <property type="match status" value="2"/>
</dbReference>
<dbReference type="PROSITE" id="PS01159">
    <property type="entry name" value="WW_DOMAIN_1"/>
    <property type="match status" value="2"/>
</dbReference>
<dbReference type="FunFam" id="1.10.10.440:FF:000015">
    <property type="entry name" value="pre-mRNA-processing factor 40 homolog B isoform X2"/>
    <property type="match status" value="1"/>
</dbReference>
<feature type="domain" description="WW" evidence="3">
    <location>
        <begin position="355"/>
        <end position="383"/>
    </location>
</feature>
<feature type="compositionally biased region" description="Basic and acidic residues" evidence="2">
    <location>
        <begin position="883"/>
        <end position="892"/>
    </location>
</feature>
<dbReference type="SUPFAM" id="SSF81698">
    <property type="entry name" value="FF domain"/>
    <property type="match status" value="4"/>
</dbReference>
<feature type="compositionally biased region" description="Basic residues" evidence="2">
    <location>
        <begin position="893"/>
        <end position="906"/>
    </location>
</feature>
<feature type="compositionally biased region" description="Basic residues" evidence="2">
    <location>
        <begin position="823"/>
        <end position="843"/>
    </location>
</feature>
<dbReference type="InterPro" id="IPR002713">
    <property type="entry name" value="FF_domain"/>
</dbReference>
<evidence type="ECO:0000313" key="5">
    <source>
        <dbReference type="EMBL" id="CAG2236873.1"/>
    </source>
</evidence>
<feature type="region of interest" description="Disordered" evidence="2">
    <location>
        <begin position="390"/>
        <end position="467"/>
    </location>
</feature>
<dbReference type="GO" id="GO:0045292">
    <property type="term" value="P:mRNA cis splicing, via spliceosome"/>
    <property type="evidence" value="ECO:0007669"/>
    <property type="project" value="InterPro"/>
</dbReference>
<accession>A0A8S3TTA4</accession>
<dbReference type="FunFam" id="1.10.10.440:FF:000003">
    <property type="entry name" value="Pre-mRNA processing factor 40 homolog A"/>
    <property type="match status" value="1"/>
</dbReference>
<evidence type="ECO:0000259" key="3">
    <source>
        <dbReference type="PROSITE" id="PS50020"/>
    </source>
</evidence>
<feature type="compositionally biased region" description="Basic and acidic residues" evidence="2">
    <location>
        <begin position="307"/>
        <end position="317"/>
    </location>
</feature>
<evidence type="ECO:0000256" key="1">
    <source>
        <dbReference type="SAM" id="Coils"/>
    </source>
</evidence>
<keyword evidence="6" id="KW-1185">Reference proteome</keyword>
<feature type="coiled-coil region" evidence="1">
    <location>
        <begin position="516"/>
        <end position="552"/>
    </location>
</feature>
<dbReference type="OrthoDB" id="187617at2759"/>
<name>A0A8S3TTA4_MYTED</name>
<feature type="compositionally biased region" description="Basic residues" evidence="2">
    <location>
        <begin position="858"/>
        <end position="871"/>
    </location>
</feature>
<dbReference type="EMBL" id="CAJPWZ010002369">
    <property type="protein sequence ID" value="CAG2236873.1"/>
    <property type="molecule type" value="Genomic_DNA"/>
</dbReference>
<feature type="region of interest" description="Disordered" evidence="2">
    <location>
        <begin position="821"/>
        <end position="955"/>
    </location>
</feature>
<feature type="compositionally biased region" description="Basic and acidic residues" evidence="2">
    <location>
        <begin position="917"/>
        <end position="939"/>
    </location>
</feature>
<dbReference type="Gene3D" id="2.20.70.10">
    <property type="match status" value="2"/>
</dbReference>
<dbReference type="InterPro" id="IPR039726">
    <property type="entry name" value="Prp40-like"/>
</dbReference>
<dbReference type="PROSITE" id="PS50020">
    <property type="entry name" value="WW_DOMAIN_2"/>
    <property type="match status" value="2"/>
</dbReference>
<dbReference type="InterPro" id="IPR001202">
    <property type="entry name" value="WW_dom"/>
</dbReference>
<protein>
    <submittedName>
        <fullName evidence="5">PRPF40</fullName>
    </submittedName>
</protein>
<comment type="caution">
    <text evidence="5">The sequence shown here is derived from an EMBL/GenBank/DDBJ whole genome shotgun (WGS) entry which is preliminary data.</text>
</comment>
<feature type="compositionally biased region" description="Pro residues" evidence="2">
    <location>
        <begin position="196"/>
        <end position="205"/>
    </location>
</feature>
<dbReference type="InterPro" id="IPR036020">
    <property type="entry name" value="WW_dom_sf"/>
</dbReference>
<dbReference type="PROSITE" id="PS51676">
    <property type="entry name" value="FF"/>
    <property type="match status" value="2"/>
</dbReference>
<organism evidence="5 6">
    <name type="scientific">Mytilus edulis</name>
    <name type="common">Blue mussel</name>
    <dbReference type="NCBI Taxonomy" id="6550"/>
    <lineage>
        <taxon>Eukaryota</taxon>
        <taxon>Metazoa</taxon>
        <taxon>Spiralia</taxon>
        <taxon>Lophotrochozoa</taxon>
        <taxon>Mollusca</taxon>
        <taxon>Bivalvia</taxon>
        <taxon>Autobranchia</taxon>
        <taxon>Pteriomorphia</taxon>
        <taxon>Mytilida</taxon>
        <taxon>Mytiloidea</taxon>
        <taxon>Mytilidae</taxon>
        <taxon>Mytilinae</taxon>
        <taxon>Mytilus</taxon>
    </lineage>
</organism>
<dbReference type="FunFam" id="1.10.10.440:FF:000016">
    <property type="entry name" value="pre-mRNA-processing factor 40 homolog B isoform X1"/>
    <property type="match status" value="1"/>
</dbReference>
<feature type="compositionally biased region" description="Low complexity" evidence="2">
    <location>
        <begin position="844"/>
        <end position="857"/>
    </location>
</feature>
<feature type="region of interest" description="Disordered" evidence="2">
    <location>
        <begin position="295"/>
        <end position="317"/>
    </location>
</feature>
<gene>
    <name evidence="5" type="ORF">MEDL_49341</name>
</gene>
<dbReference type="SMART" id="SM00456">
    <property type="entry name" value="WW"/>
    <property type="match status" value="2"/>
</dbReference>
<feature type="region of interest" description="Disordered" evidence="2">
    <location>
        <begin position="189"/>
        <end position="223"/>
    </location>
</feature>
<dbReference type="GO" id="GO:0071004">
    <property type="term" value="C:U2-type prespliceosome"/>
    <property type="evidence" value="ECO:0007669"/>
    <property type="project" value="TreeGrafter"/>
</dbReference>
<feature type="domain" description="FF" evidence="4">
    <location>
        <begin position="475"/>
        <end position="529"/>
    </location>
</feature>
<evidence type="ECO:0000259" key="4">
    <source>
        <dbReference type="PROSITE" id="PS51676"/>
    </source>
</evidence>
<dbReference type="FunFam" id="2.20.70.10:FF:000102">
    <property type="entry name" value="Pre-mRNA-processing factor 40 homolog B"/>
    <property type="match status" value="1"/>
</dbReference>
<dbReference type="CDD" id="cd00201">
    <property type="entry name" value="WW"/>
    <property type="match status" value="2"/>
</dbReference>
<dbReference type="Proteomes" id="UP000683360">
    <property type="component" value="Unassembled WGS sequence"/>
</dbReference>
<dbReference type="PANTHER" id="PTHR11864:SF0">
    <property type="entry name" value="PRP40 PRE-MRNA PROCESSING FACTOR 40 HOMOLOG A (YEAST)"/>
    <property type="match status" value="1"/>
</dbReference>
<dbReference type="GO" id="GO:0005685">
    <property type="term" value="C:U1 snRNP"/>
    <property type="evidence" value="ECO:0007669"/>
    <property type="project" value="TreeGrafter"/>
</dbReference>
<dbReference type="Pfam" id="PF25432">
    <property type="entry name" value="FF_PRPF40A"/>
    <property type="match status" value="1"/>
</dbReference>
<feature type="compositionally biased region" description="Polar residues" evidence="2">
    <location>
        <begin position="412"/>
        <end position="422"/>
    </location>
</feature>
<evidence type="ECO:0000256" key="2">
    <source>
        <dbReference type="SAM" id="MobiDB-lite"/>
    </source>
</evidence>
<dbReference type="Gene3D" id="1.10.10.440">
    <property type="entry name" value="FF domain"/>
    <property type="match status" value="4"/>
</dbReference>